<name>A0A938YF97_9ACTN</name>
<dbReference type="Proteomes" id="UP000663801">
    <property type="component" value="Unassembled WGS sequence"/>
</dbReference>
<reference evidence="2" key="1">
    <citation type="submission" date="2021-01" db="EMBL/GenBank/DDBJ databases">
        <title>KCTC 19127 draft genome.</title>
        <authorList>
            <person name="An D."/>
        </authorList>
    </citation>
    <scope>NUCLEOTIDE SEQUENCE</scope>
    <source>
        <strain evidence="2">KCTC 19127</strain>
    </source>
</reference>
<feature type="compositionally biased region" description="Basic and acidic residues" evidence="1">
    <location>
        <begin position="8"/>
        <end position="56"/>
    </location>
</feature>
<sequence>MSGIGRSDINKDGKSDDHTAGDKRAPYSEEGGPDAKHAKTHDVAREEATNSKPKVEEPDEFANDL</sequence>
<protein>
    <submittedName>
        <fullName evidence="2">Uncharacterized protein</fullName>
    </submittedName>
</protein>
<proteinExistence type="predicted"/>
<dbReference type="AlphaFoldDB" id="A0A938YF97"/>
<dbReference type="EMBL" id="JAERWL010000008">
    <property type="protein sequence ID" value="MBM9476600.1"/>
    <property type="molecule type" value="Genomic_DNA"/>
</dbReference>
<keyword evidence="3" id="KW-1185">Reference proteome</keyword>
<evidence type="ECO:0000313" key="3">
    <source>
        <dbReference type="Proteomes" id="UP000663801"/>
    </source>
</evidence>
<gene>
    <name evidence="2" type="ORF">JL107_09115</name>
</gene>
<evidence type="ECO:0000256" key="1">
    <source>
        <dbReference type="SAM" id="MobiDB-lite"/>
    </source>
</evidence>
<comment type="caution">
    <text evidence="2">The sequence shown here is derived from an EMBL/GenBank/DDBJ whole genome shotgun (WGS) entry which is preliminary data.</text>
</comment>
<organism evidence="2 3">
    <name type="scientific">Nakamurella flavida</name>
    <dbReference type="NCBI Taxonomy" id="363630"/>
    <lineage>
        <taxon>Bacteria</taxon>
        <taxon>Bacillati</taxon>
        <taxon>Actinomycetota</taxon>
        <taxon>Actinomycetes</taxon>
        <taxon>Nakamurellales</taxon>
        <taxon>Nakamurellaceae</taxon>
        <taxon>Nakamurella</taxon>
    </lineage>
</organism>
<dbReference type="RefSeq" id="WP_205256711.1">
    <property type="nucleotide sequence ID" value="NZ_BAAAPV010000004.1"/>
</dbReference>
<accession>A0A938YF97</accession>
<evidence type="ECO:0000313" key="2">
    <source>
        <dbReference type="EMBL" id="MBM9476600.1"/>
    </source>
</evidence>
<feature type="region of interest" description="Disordered" evidence="1">
    <location>
        <begin position="1"/>
        <end position="65"/>
    </location>
</feature>